<evidence type="ECO:0000313" key="1">
    <source>
        <dbReference type="EMBL" id="KIM52789.1"/>
    </source>
</evidence>
<proteinExistence type="predicted"/>
<reference evidence="2" key="2">
    <citation type="submission" date="2015-01" db="EMBL/GenBank/DDBJ databases">
        <title>Evolutionary Origins and Diversification of the Mycorrhizal Mutualists.</title>
        <authorList>
            <consortium name="DOE Joint Genome Institute"/>
            <consortium name="Mycorrhizal Genomics Consortium"/>
            <person name="Kohler A."/>
            <person name="Kuo A."/>
            <person name="Nagy L.G."/>
            <person name="Floudas D."/>
            <person name="Copeland A."/>
            <person name="Barry K.W."/>
            <person name="Cichocki N."/>
            <person name="Veneault-Fourrey C."/>
            <person name="LaButti K."/>
            <person name="Lindquist E.A."/>
            <person name="Lipzen A."/>
            <person name="Lundell T."/>
            <person name="Morin E."/>
            <person name="Murat C."/>
            <person name="Riley R."/>
            <person name="Ohm R."/>
            <person name="Sun H."/>
            <person name="Tunlid A."/>
            <person name="Henrissat B."/>
            <person name="Grigoriev I.V."/>
            <person name="Hibbett D.S."/>
            <person name="Martin F."/>
        </authorList>
    </citation>
    <scope>NUCLEOTIDE SEQUENCE [LARGE SCALE GENOMIC DNA]</scope>
    <source>
        <strain evidence="2">Foug A</strain>
    </source>
</reference>
<evidence type="ECO:0000313" key="2">
    <source>
        <dbReference type="Proteomes" id="UP000053989"/>
    </source>
</evidence>
<dbReference type="HOGENOM" id="CLU_2777408_0_0_1"/>
<reference evidence="1 2" key="1">
    <citation type="submission" date="2014-04" db="EMBL/GenBank/DDBJ databases">
        <authorList>
            <consortium name="DOE Joint Genome Institute"/>
            <person name="Kuo A."/>
            <person name="Kohler A."/>
            <person name="Nagy L.G."/>
            <person name="Floudas D."/>
            <person name="Copeland A."/>
            <person name="Barry K.W."/>
            <person name="Cichocki N."/>
            <person name="Veneault-Fourrey C."/>
            <person name="LaButti K."/>
            <person name="Lindquist E.A."/>
            <person name="Lipzen A."/>
            <person name="Lundell T."/>
            <person name="Morin E."/>
            <person name="Murat C."/>
            <person name="Sun H."/>
            <person name="Tunlid A."/>
            <person name="Henrissat B."/>
            <person name="Grigoriev I.V."/>
            <person name="Hibbett D.S."/>
            <person name="Martin F."/>
            <person name="Nordberg H.P."/>
            <person name="Cantor M.N."/>
            <person name="Hua S.X."/>
        </authorList>
    </citation>
    <scope>NUCLEOTIDE SEQUENCE [LARGE SCALE GENOMIC DNA]</scope>
    <source>
        <strain evidence="1 2">Foug A</strain>
    </source>
</reference>
<dbReference type="InParanoid" id="A0A0C3D8R1"/>
<organism evidence="1 2">
    <name type="scientific">Scleroderma citrinum Foug A</name>
    <dbReference type="NCBI Taxonomy" id="1036808"/>
    <lineage>
        <taxon>Eukaryota</taxon>
        <taxon>Fungi</taxon>
        <taxon>Dikarya</taxon>
        <taxon>Basidiomycota</taxon>
        <taxon>Agaricomycotina</taxon>
        <taxon>Agaricomycetes</taxon>
        <taxon>Agaricomycetidae</taxon>
        <taxon>Boletales</taxon>
        <taxon>Sclerodermatineae</taxon>
        <taxon>Sclerodermataceae</taxon>
        <taxon>Scleroderma</taxon>
    </lineage>
</organism>
<name>A0A0C3D8R1_9AGAM</name>
<sequence length="69" mass="8072">MARIEIHSTLSCPSSISYQTRKRHFIDNRRSSMGLVIWSHPPLTPTLKRVHLPDLSRLMKMIIQYAQLL</sequence>
<protein>
    <submittedName>
        <fullName evidence="1">Uncharacterized protein</fullName>
    </submittedName>
</protein>
<dbReference type="AlphaFoldDB" id="A0A0C3D8R1"/>
<dbReference type="EMBL" id="KN822199">
    <property type="protein sequence ID" value="KIM52789.1"/>
    <property type="molecule type" value="Genomic_DNA"/>
</dbReference>
<keyword evidence="2" id="KW-1185">Reference proteome</keyword>
<accession>A0A0C3D8R1</accession>
<dbReference type="Proteomes" id="UP000053989">
    <property type="component" value="Unassembled WGS sequence"/>
</dbReference>
<gene>
    <name evidence="1" type="ORF">SCLCIDRAFT_1223430</name>
</gene>